<dbReference type="PANTHER" id="PTHR10039">
    <property type="entry name" value="AMELOGENIN"/>
    <property type="match status" value="1"/>
</dbReference>
<gene>
    <name evidence="7" type="ORF">CDEST_15323</name>
</gene>
<feature type="repeat" description="ANK" evidence="4">
    <location>
        <begin position="795"/>
        <end position="820"/>
    </location>
</feature>
<evidence type="ECO:0000313" key="8">
    <source>
        <dbReference type="Proteomes" id="UP001322277"/>
    </source>
</evidence>
<dbReference type="GO" id="GO:0005524">
    <property type="term" value="F:ATP binding"/>
    <property type="evidence" value="ECO:0007669"/>
    <property type="project" value="UniProtKB-UniRule"/>
</dbReference>
<dbReference type="Pfam" id="PF00023">
    <property type="entry name" value="Ank"/>
    <property type="match status" value="1"/>
</dbReference>
<dbReference type="InterPro" id="IPR027417">
    <property type="entry name" value="P-loop_NTPase"/>
</dbReference>
<keyword evidence="3 5" id="KW-0067">ATP-binding</keyword>
<dbReference type="Pfam" id="PF12796">
    <property type="entry name" value="Ank_2"/>
    <property type="match status" value="1"/>
</dbReference>
<evidence type="ECO:0000256" key="4">
    <source>
        <dbReference type="PROSITE-ProRule" id="PRU00023"/>
    </source>
</evidence>
<sequence length="1207" mass="134008">MSDPLSIATGVIALIQVTTQATEYLKDVKDGGKERAKLRDELRSVTCLLEMIHDRVEEQNESENEYGLKPAAMALLAGPDGPLERMKATMEEIVSKLAPQARFRRLAQPFRWPFEKKDILELFGTIERLKSHFTLVLQNDLLTISKLTSEKVQQVSRQLDDMDLEGRIQEADKILCWISSTSFRAKQADVLQSVQPGTGKWFLKAKEYRDWLSGNVNLLWCPGIPGAGKTRIASLAIDAIETQLDRSNSLLAYVFCDYNQRESQTQSAIVSSLLEHILQGTSHPNLPQEIRSLYTKHAQKGTRPMTKQLSQVFTKLFSSCDNIFIVIDALDEFASSDMVALELVGTLQGLGDNVRILLTSRTSTNFEGFFKDAVRLDIKAKDEDVRLYLERKIPKHSRLAKHVCADPKLQDDIITSIAESAQGMFLLATLNLDYLSRKLTRRDVRSSLSILPKTLDATYKQALERIRTQAEEDVELAEMVILWILCARRPLGIHELQHMYAVHLRTRDGNEDEEMILLEDDDLPPKDIVTGVCGSFIVVDNTSKTVSLVHYTAQDYLSRTLGKHLDKTRLELARISLEYLQLLNFQEGPALSDSVMAERLANFPFLDYAARYWGADLQGLQVEDFWGSVNRFLSNAGAVSVASQIWSLPRYRYAHWSDEYPKGVPGIVLAASFQIPNVLERLVGQGKDIEGRGSDKETPLIRSARLGHEENIKALIQLGADVAATDIAGETAIDAATLAGKASAVEALIDGGANVNTVTGTEGWSLLMSAVSSGSINTVRLLIESGADVAAQTSWGETALSLAALSGQEAIANLLIDSGAILPLNRAGRRATLQASRKGLSTLASRLSSFGGDYGAVVDAGIPREPFAAPQQLAQIAELEEAPTTGMTESEIGFSLELALDGISYQRGFHRRYDIANRLGRGHFAEVFFGTRKTTGVCYAVKIFAVDANTGWTTYNNGTSTDGPPQEIRALTCLRHHHLVNLVEVLVSDTMDQLCLVLELAPEGELFNFLVMKQKLTEEETRCIFRQLLSALEYIHKEGWIHRDVKPENIVMQSENSIKLTDFGLAANLSSRPDQMDDTLCGTPSYVAPEILADSRERKYSYPVDIWSAGVVLYICLCGFPPFSDELYSKDFPYTLSQQIKSGRFDYPSPYWDPIGDPALDLIDAMLVVDTERRFVVEQCLRHPWMLVPDVQESESGTILPANPSVV</sequence>
<dbReference type="InterPro" id="IPR000719">
    <property type="entry name" value="Prot_kinase_dom"/>
</dbReference>
<feature type="domain" description="Protein kinase" evidence="6">
    <location>
        <begin position="913"/>
        <end position="1186"/>
    </location>
</feature>
<dbReference type="PROSITE" id="PS50297">
    <property type="entry name" value="ANK_REP_REGION"/>
    <property type="match status" value="4"/>
</dbReference>
<dbReference type="Proteomes" id="UP001322277">
    <property type="component" value="Chromosome 11"/>
</dbReference>
<dbReference type="SUPFAM" id="SSF48403">
    <property type="entry name" value="Ankyrin repeat"/>
    <property type="match status" value="1"/>
</dbReference>
<dbReference type="CDD" id="cd05117">
    <property type="entry name" value="STKc_CAMK"/>
    <property type="match status" value="1"/>
</dbReference>
<dbReference type="Gene3D" id="3.40.50.300">
    <property type="entry name" value="P-loop containing nucleotide triphosphate hydrolases"/>
    <property type="match status" value="1"/>
</dbReference>
<feature type="repeat" description="ANK" evidence="4">
    <location>
        <begin position="728"/>
        <end position="760"/>
    </location>
</feature>
<dbReference type="Pfam" id="PF00069">
    <property type="entry name" value="Pkinase"/>
    <property type="match status" value="1"/>
</dbReference>
<dbReference type="PROSITE" id="PS00107">
    <property type="entry name" value="PROTEIN_KINASE_ATP"/>
    <property type="match status" value="1"/>
</dbReference>
<dbReference type="Pfam" id="PF22939">
    <property type="entry name" value="WHD_GPIID"/>
    <property type="match status" value="1"/>
</dbReference>
<dbReference type="InterPro" id="IPR002110">
    <property type="entry name" value="Ankyrin_rpt"/>
</dbReference>
<dbReference type="PROSITE" id="PS50011">
    <property type="entry name" value="PROTEIN_KINASE_DOM"/>
    <property type="match status" value="1"/>
</dbReference>
<dbReference type="InterPro" id="IPR056884">
    <property type="entry name" value="NPHP3-like_N"/>
</dbReference>
<dbReference type="EMBL" id="CP137315">
    <property type="protein sequence ID" value="WQF90309.1"/>
    <property type="molecule type" value="Genomic_DNA"/>
</dbReference>
<dbReference type="SMART" id="SM00248">
    <property type="entry name" value="ANK"/>
    <property type="match status" value="4"/>
</dbReference>
<feature type="repeat" description="ANK" evidence="4">
    <location>
        <begin position="762"/>
        <end position="794"/>
    </location>
</feature>
<keyword evidence="8" id="KW-1185">Reference proteome</keyword>
<organism evidence="7 8">
    <name type="scientific">Colletotrichum destructivum</name>
    <dbReference type="NCBI Taxonomy" id="34406"/>
    <lineage>
        <taxon>Eukaryota</taxon>
        <taxon>Fungi</taxon>
        <taxon>Dikarya</taxon>
        <taxon>Ascomycota</taxon>
        <taxon>Pezizomycotina</taxon>
        <taxon>Sordariomycetes</taxon>
        <taxon>Hypocreomycetidae</taxon>
        <taxon>Glomerellales</taxon>
        <taxon>Glomerellaceae</taxon>
        <taxon>Colletotrichum</taxon>
        <taxon>Colletotrichum destructivum species complex</taxon>
    </lineage>
</organism>
<dbReference type="RefSeq" id="XP_062787530.1">
    <property type="nucleotide sequence ID" value="XM_062931479.1"/>
</dbReference>
<reference evidence="8" key="1">
    <citation type="journal article" date="2023" name="bioRxiv">
        <title>Complete genome of the Medicago anthracnose fungus, Colletotrichum destructivum, reveals a mini-chromosome-like region within a core chromosome.</title>
        <authorList>
            <person name="Lapalu N."/>
            <person name="Simon A."/>
            <person name="Lu A."/>
            <person name="Plaumann P.-L."/>
            <person name="Amselem J."/>
            <person name="Pigne S."/>
            <person name="Auger A."/>
            <person name="Koch C."/>
            <person name="Dallery J.-F."/>
            <person name="O'Connell R.J."/>
        </authorList>
    </citation>
    <scope>NUCLEOTIDE SEQUENCE [LARGE SCALE GENOMIC DNA]</scope>
    <source>
        <strain evidence="8">CBS 520.97</strain>
    </source>
</reference>
<dbReference type="SUPFAM" id="SSF56112">
    <property type="entry name" value="Protein kinase-like (PK-like)"/>
    <property type="match status" value="1"/>
</dbReference>
<dbReference type="PANTHER" id="PTHR10039:SF15">
    <property type="entry name" value="NACHT DOMAIN-CONTAINING PROTEIN"/>
    <property type="match status" value="1"/>
</dbReference>
<proteinExistence type="predicted"/>
<evidence type="ECO:0000313" key="7">
    <source>
        <dbReference type="EMBL" id="WQF90309.1"/>
    </source>
</evidence>
<dbReference type="InterPro" id="IPR017441">
    <property type="entry name" value="Protein_kinase_ATP_BS"/>
</dbReference>
<feature type="repeat" description="ANK" evidence="4">
    <location>
        <begin position="695"/>
        <end position="727"/>
    </location>
</feature>
<dbReference type="Gene3D" id="1.25.40.20">
    <property type="entry name" value="Ankyrin repeat-containing domain"/>
    <property type="match status" value="1"/>
</dbReference>
<dbReference type="SMART" id="SM00220">
    <property type="entry name" value="S_TKc"/>
    <property type="match status" value="1"/>
</dbReference>
<dbReference type="InterPro" id="IPR036770">
    <property type="entry name" value="Ankyrin_rpt-contain_sf"/>
</dbReference>
<dbReference type="Pfam" id="PF24883">
    <property type="entry name" value="NPHP3_N"/>
    <property type="match status" value="1"/>
</dbReference>
<dbReference type="KEGG" id="cdet:87951823"/>
<evidence type="ECO:0000256" key="2">
    <source>
        <dbReference type="ARBA" id="ARBA00022741"/>
    </source>
</evidence>
<dbReference type="Gene3D" id="1.10.510.10">
    <property type="entry name" value="Transferase(Phosphotransferase) domain 1"/>
    <property type="match status" value="1"/>
</dbReference>
<accession>A0AAX4J414</accession>
<keyword evidence="1" id="KW-0677">Repeat</keyword>
<keyword evidence="4" id="KW-0040">ANK repeat</keyword>
<evidence type="ECO:0000259" key="6">
    <source>
        <dbReference type="PROSITE" id="PS50011"/>
    </source>
</evidence>
<dbReference type="SUPFAM" id="SSF52540">
    <property type="entry name" value="P-loop containing nucleoside triphosphate hydrolases"/>
    <property type="match status" value="1"/>
</dbReference>
<dbReference type="PROSITE" id="PS50088">
    <property type="entry name" value="ANK_REPEAT"/>
    <property type="match status" value="4"/>
</dbReference>
<name>A0AAX4J414_9PEZI</name>
<dbReference type="InterPro" id="IPR011009">
    <property type="entry name" value="Kinase-like_dom_sf"/>
</dbReference>
<dbReference type="InterPro" id="IPR054471">
    <property type="entry name" value="GPIID_WHD"/>
</dbReference>
<evidence type="ECO:0000256" key="1">
    <source>
        <dbReference type="ARBA" id="ARBA00022737"/>
    </source>
</evidence>
<feature type="binding site" evidence="5">
    <location>
        <position position="942"/>
    </location>
    <ligand>
        <name>ATP</name>
        <dbReference type="ChEBI" id="CHEBI:30616"/>
    </ligand>
</feature>
<dbReference type="FunFam" id="1.10.510.10:FF:000571">
    <property type="entry name" value="Maternal embryonic leucine zipper kinase"/>
    <property type="match status" value="1"/>
</dbReference>
<evidence type="ECO:0000256" key="5">
    <source>
        <dbReference type="PROSITE-ProRule" id="PRU10141"/>
    </source>
</evidence>
<dbReference type="AlphaFoldDB" id="A0AAX4J414"/>
<keyword evidence="2 5" id="KW-0547">Nucleotide-binding</keyword>
<protein>
    <recommendedName>
        <fullName evidence="6">Protein kinase domain-containing protein</fullName>
    </recommendedName>
</protein>
<dbReference type="GO" id="GO:0004672">
    <property type="term" value="F:protein kinase activity"/>
    <property type="evidence" value="ECO:0007669"/>
    <property type="project" value="InterPro"/>
</dbReference>
<dbReference type="GeneID" id="87951823"/>
<evidence type="ECO:0000256" key="3">
    <source>
        <dbReference type="ARBA" id="ARBA00022840"/>
    </source>
</evidence>